<reference evidence="1" key="1">
    <citation type="submission" date="2020-08" db="EMBL/GenBank/DDBJ databases">
        <title>Genomic Encyclopedia of Type Strains, Phase IV (KMG-IV): sequencing the most valuable type-strain genomes for metagenomic binning, comparative biology and taxonomic classification.</title>
        <authorList>
            <person name="Goeker M."/>
        </authorList>
    </citation>
    <scope>NUCLEOTIDE SEQUENCE [LARGE SCALE GENOMIC DNA]</scope>
    <source>
        <strain evidence="1">DSM 105720</strain>
    </source>
</reference>
<organism evidence="1 2">
    <name type="scientific">Bacteroides reticulotermitis</name>
    <dbReference type="NCBI Taxonomy" id="1133319"/>
    <lineage>
        <taxon>Bacteria</taxon>
        <taxon>Pseudomonadati</taxon>
        <taxon>Bacteroidota</taxon>
        <taxon>Bacteroidia</taxon>
        <taxon>Bacteroidales</taxon>
        <taxon>Bacteroidaceae</taxon>
        <taxon>Bacteroides</taxon>
    </lineage>
</organism>
<evidence type="ECO:0000313" key="1">
    <source>
        <dbReference type="EMBL" id="MBB4045531.1"/>
    </source>
</evidence>
<protein>
    <submittedName>
        <fullName evidence="1">Uncharacterized protein</fullName>
    </submittedName>
</protein>
<proteinExistence type="predicted"/>
<evidence type="ECO:0000313" key="2">
    <source>
        <dbReference type="Proteomes" id="UP000560658"/>
    </source>
</evidence>
<gene>
    <name evidence="1" type="ORF">GGR06_003346</name>
</gene>
<sequence>MLIVEKICSIKFYRHFFSMNVYTIKLHLKILNLIKHIYK</sequence>
<dbReference type="AlphaFoldDB" id="A0A840D3C3"/>
<accession>A0A840D3C3</accession>
<comment type="caution">
    <text evidence="1">The sequence shown here is derived from an EMBL/GenBank/DDBJ whole genome shotgun (WGS) entry which is preliminary data.</text>
</comment>
<dbReference type="Proteomes" id="UP000560658">
    <property type="component" value="Unassembled WGS sequence"/>
</dbReference>
<name>A0A840D3C3_9BACE</name>
<keyword evidence="2" id="KW-1185">Reference proteome</keyword>
<dbReference type="EMBL" id="JACIER010000016">
    <property type="protein sequence ID" value="MBB4045531.1"/>
    <property type="molecule type" value="Genomic_DNA"/>
</dbReference>